<dbReference type="InterPro" id="IPR026341">
    <property type="entry name" value="T9SS_type_B"/>
</dbReference>
<keyword evidence="1" id="KW-0732">Signal</keyword>
<proteinExistence type="predicted"/>
<evidence type="ECO:0000313" key="2">
    <source>
        <dbReference type="EMBL" id="TCO30713.1"/>
    </source>
</evidence>
<name>A0A4R2HLF7_9SPHI</name>
<feature type="chain" id="PRO_5020377522" evidence="1">
    <location>
        <begin position="24"/>
        <end position="430"/>
    </location>
</feature>
<evidence type="ECO:0000313" key="3">
    <source>
        <dbReference type="Proteomes" id="UP000295684"/>
    </source>
</evidence>
<protein>
    <submittedName>
        <fullName evidence="2">Gliding motility-associated-like protein</fullName>
    </submittedName>
</protein>
<accession>A0A4R2HLF7</accession>
<feature type="signal peptide" evidence="1">
    <location>
        <begin position="1"/>
        <end position="23"/>
    </location>
</feature>
<organism evidence="2 3">
    <name type="scientific">Pedobacter psychrotolerans</name>
    <dbReference type="NCBI Taxonomy" id="1843235"/>
    <lineage>
        <taxon>Bacteria</taxon>
        <taxon>Pseudomonadati</taxon>
        <taxon>Bacteroidota</taxon>
        <taxon>Sphingobacteriia</taxon>
        <taxon>Sphingobacteriales</taxon>
        <taxon>Sphingobacteriaceae</taxon>
        <taxon>Pedobacter</taxon>
    </lineage>
</organism>
<reference evidence="2 3" key="1">
    <citation type="submission" date="2019-03" db="EMBL/GenBank/DDBJ databases">
        <title>Genomic Encyclopedia of Type Strains, Phase IV (KMG-IV): sequencing the most valuable type-strain genomes for metagenomic binning, comparative biology and taxonomic classification.</title>
        <authorList>
            <person name="Goeker M."/>
        </authorList>
    </citation>
    <scope>NUCLEOTIDE SEQUENCE [LARGE SCALE GENOMIC DNA]</scope>
    <source>
        <strain evidence="2 3">DSM 103236</strain>
    </source>
</reference>
<comment type="caution">
    <text evidence="2">The sequence shown here is derived from an EMBL/GenBank/DDBJ whole genome shotgun (WGS) entry which is preliminary data.</text>
</comment>
<gene>
    <name evidence="2" type="ORF">EV200_101151</name>
</gene>
<evidence type="ECO:0000256" key="1">
    <source>
        <dbReference type="SAM" id="SignalP"/>
    </source>
</evidence>
<dbReference type="Proteomes" id="UP000295684">
    <property type="component" value="Unassembled WGS sequence"/>
</dbReference>
<dbReference type="RefSeq" id="WP_165877825.1">
    <property type="nucleotide sequence ID" value="NZ_BMJO01000001.1"/>
</dbReference>
<dbReference type="AlphaFoldDB" id="A0A4R2HLF7"/>
<dbReference type="NCBIfam" id="TIGR04131">
    <property type="entry name" value="Bac_Flav_CTERM"/>
    <property type="match status" value="1"/>
</dbReference>
<sequence length="430" mass="46523">MKNQSYRFLMCCLLYFTGGQLYAQTGVGSMTVDNSTVTISAGTTETRFSEGSYFGPKANWVIDGTLEVYSKNIWIAPGATFTGTGKIVIYNPGNNPFYKNMASGATHIDGNNGAFINLLIEHQNAENMVLADVSDPGYGTANPAGSLAASLNIGGTMDLATDRADIMLNGNNLAFNTSGKIINYSRDRMVVTENKSVGYMIKDYAGADAFVFPIGIAENDYTPATVTPVSAEKIYASVQDIAAAGKPILNAALGMDRTWHIFGSNPLQANLILQHNSITNGNLFKDANAAIARYVSDAKWETLKGTNPAIGVHTRSNIVMSTDLAANGSYFTKLAVSGSTLLIPNLYTPNGDGSNDAFEIRGLDLFAENDLVIVNRWGNEVYKATNYKNNWTGEGLNEGTYYYILRVKDSVDAGWQVFKGYVTLIRAFKK</sequence>
<dbReference type="EMBL" id="SLWO01000001">
    <property type="protein sequence ID" value="TCO30713.1"/>
    <property type="molecule type" value="Genomic_DNA"/>
</dbReference>
<dbReference type="Pfam" id="PF13585">
    <property type="entry name" value="CHU_C"/>
    <property type="match status" value="1"/>
</dbReference>